<name>A0A5N6QI34_9ROSI</name>
<organism evidence="2 3">
    <name type="scientific">Carpinus fangiana</name>
    <dbReference type="NCBI Taxonomy" id="176857"/>
    <lineage>
        <taxon>Eukaryota</taxon>
        <taxon>Viridiplantae</taxon>
        <taxon>Streptophyta</taxon>
        <taxon>Embryophyta</taxon>
        <taxon>Tracheophyta</taxon>
        <taxon>Spermatophyta</taxon>
        <taxon>Magnoliopsida</taxon>
        <taxon>eudicotyledons</taxon>
        <taxon>Gunneridae</taxon>
        <taxon>Pentapetalae</taxon>
        <taxon>rosids</taxon>
        <taxon>fabids</taxon>
        <taxon>Fagales</taxon>
        <taxon>Betulaceae</taxon>
        <taxon>Carpinus</taxon>
    </lineage>
</organism>
<proteinExistence type="predicted"/>
<dbReference type="OrthoDB" id="1898716at2759"/>
<reference evidence="2 3" key="1">
    <citation type="submission" date="2019-06" db="EMBL/GenBank/DDBJ databases">
        <title>A chromosomal-level reference genome of Carpinus fangiana (Coryloideae, Betulaceae).</title>
        <authorList>
            <person name="Yang X."/>
            <person name="Wang Z."/>
            <person name="Zhang L."/>
            <person name="Hao G."/>
            <person name="Liu J."/>
            <person name="Yang Y."/>
        </authorList>
    </citation>
    <scope>NUCLEOTIDE SEQUENCE [LARGE SCALE GENOMIC DNA]</scope>
    <source>
        <strain evidence="2">Cfa_2016G</strain>
        <tissue evidence="2">Leaf</tissue>
    </source>
</reference>
<evidence type="ECO:0000256" key="1">
    <source>
        <dbReference type="SAM" id="MobiDB-lite"/>
    </source>
</evidence>
<gene>
    <name evidence="2" type="ORF">FH972_002716</name>
</gene>
<evidence type="ECO:0000313" key="2">
    <source>
        <dbReference type="EMBL" id="KAE7998141.1"/>
    </source>
</evidence>
<keyword evidence="3" id="KW-1185">Reference proteome</keyword>
<sequence length="194" mass="21503">MEELESCEKHLLEALRRVKQIRKENVLNSHLSVYDDPSSAQIYLDTQDGLPTSFENDVVTWLPENEHDQTQICVGPESSCIPLRNQSPAEIYNQVPYDTSNINVDSSNMGGYNMSNPGDDGLPSWHNSCSATELLATLIMPPSSFSPMKHEVAGLSISSMMSQQQVETAPNYPPVPYGNEDANCEGKLPQMKVQ</sequence>
<evidence type="ECO:0008006" key="4">
    <source>
        <dbReference type="Google" id="ProtNLM"/>
    </source>
</evidence>
<dbReference type="AlphaFoldDB" id="A0A5N6QI34"/>
<dbReference type="EMBL" id="CM017321">
    <property type="protein sequence ID" value="KAE7998141.1"/>
    <property type="molecule type" value="Genomic_DNA"/>
</dbReference>
<dbReference type="Proteomes" id="UP000327013">
    <property type="component" value="Chromosome 1"/>
</dbReference>
<evidence type="ECO:0000313" key="3">
    <source>
        <dbReference type="Proteomes" id="UP000327013"/>
    </source>
</evidence>
<feature type="region of interest" description="Disordered" evidence="1">
    <location>
        <begin position="165"/>
        <end position="194"/>
    </location>
</feature>
<protein>
    <recommendedName>
        <fullName evidence="4">MADS-box domain-containing protein</fullName>
    </recommendedName>
</protein>
<accession>A0A5N6QI34</accession>